<sequence>HLISKHKSDQPLFVEGPYPVYLRDVHQQYFLLRDEPDINTLMKEKQRQLDEENDNTLFEWTSYFEDEHCKEIKPVLTVHEQEDSTILGLCITGTCTKSSVITWIRCLEQKNPNLAKTPVIFKLISSNSEIEAVGDNRPYREHRN</sequence>
<dbReference type="Pfam" id="PF14784">
    <property type="entry name" value="ECSIT_C"/>
    <property type="match status" value="1"/>
</dbReference>
<accession>A0A0B6XWN4</accession>
<dbReference type="AlphaFoldDB" id="A0A0B6XWN4"/>
<protein>
    <recommendedName>
        <fullName evidence="1">ECSIT C-terminal domain-containing protein</fullName>
    </recommendedName>
</protein>
<feature type="domain" description="ECSIT C-terminal" evidence="1">
    <location>
        <begin position="1"/>
        <end position="124"/>
    </location>
</feature>
<dbReference type="InterPro" id="IPR010418">
    <property type="entry name" value="ECSIT"/>
</dbReference>
<dbReference type="SMART" id="SM01284">
    <property type="entry name" value="ECSIT_Cterm"/>
    <property type="match status" value="1"/>
</dbReference>
<proteinExistence type="predicted"/>
<evidence type="ECO:0000259" key="1">
    <source>
        <dbReference type="SMART" id="SM01284"/>
    </source>
</evidence>
<reference evidence="2" key="1">
    <citation type="submission" date="2014-12" db="EMBL/GenBank/DDBJ databases">
        <title>Insight into the proteome of Arion vulgaris.</title>
        <authorList>
            <person name="Aradska J."/>
            <person name="Bulat T."/>
            <person name="Smidak R."/>
            <person name="Sarate P."/>
            <person name="Gangsoo J."/>
            <person name="Sialana F."/>
            <person name="Bilban M."/>
            <person name="Lubec G."/>
        </authorList>
    </citation>
    <scope>NUCLEOTIDE SEQUENCE</scope>
    <source>
        <tissue evidence="2">Skin</tissue>
    </source>
</reference>
<evidence type="ECO:0000313" key="2">
    <source>
        <dbReference type="EMBL" id="CEK48442.1"/>
    </source>
</evidence>
<dbReference type="InterPro" id="IPR029342">
    <property type="entry name" value="ECIST_C"/>
</dbReference>
<name>A0A0B6XWN4_9EUPU</name>
<dbReference type="PANTHER" id="PTHR13113:SF1">
    <property type="entry name" value="EVOLUTIONARILY CONSERVED SIGNALING INTERMEDIATE IN TOLL PATHWAY, MITOCHONDRIAL"/>
    <property type="match status" value="1"/>
</dbReference>
<organism evidence="2">
    <name type="scientific">Arion vulgaris</name>
    <dbReference type="NCBI Taxonomy" id="1028688"/>
    <lineage>
        <taxon>Eukaryota</taxon>
        <taxon>Metazoa</taxon>
        <taxon>Spiralia</taxon>
        <taxon>Lophotrochozoa</taxon>
        <taxon>Mollusca</taxon>
        <taxon>Gastropoda</taxon>
        <taxon>Heterobranchia</taxon>
        <taxon>Euthyneura</taxon>
        <taxon>Panpulmonata</taxon>
        <taxon>Eupulmonata</taxon>
        <taxon>Stylommatophora</taxon>
        <taxon>Helicina</taxon>
        <taxon>Arionoidea</taxon>
        <taxon>Arionidae</taxon>
        <taxon>Arion</taxon>
    </lineage>
</organism>
<dbReference type="GO" id="GO:0045087">
    <property type="term" value="P:innate immune response"/>
    <property type="evidence" value="ECO:0007669"/>
    <property type="project" value="TreeGrafter"/>
</dbReference>
<feature type="non-terminal residue" evidence="2">
    <location>
        <position position="1"/>
    </location>
</feature>
<dbReference type="GO" id="GO:0005739">
    <property type="term" value="C:mitochondrion"/>
    <property type="evidence" value="ECO:0007669"/>
    <property type="project" value="TreeGrafter"/>
</dbReference>
<gene>
    <name evidence="2" type="primary">ORF3980</name>
</gene>
<dbReference type="GO" id="GO:0007178">
    <property type="term" value="P:cell surface receptor protein serine/threonine kinase signaling pathway"/>
    <property type="evidence" value="ECO:0007669"/>
    <property type="project" value="TreeGrafter"/>
</dbReference>
<dbReference type="EMBL" id="HACG01001577">
    <property type="protein sequence ID" value="CEK48442.1"/>
    <property type="molecule type" value="Transcribed_RNA"/>
</dbReference>
<dbReference type="PANTHER" id="PTHR13113">
    <property type="entry name" value="ECSIT EVOLUTIONARILY CONSERVED SIGNALING INTERMEDIATE IN TOLL PATHWAYS"/>
    <property type="match status" value="1"/>
</dbReference>